<evidence type="ECO:0000313" key="9">
    <source>
        <dbReference type="EMBL" id="BBF90087.1"/>
    </source>
</evidence>
<dbReference type="AlphaFoldDB" id="A0A679BAI3"/>
<dbReference type="PANTHER" id="PTHR32096">
    <property type="entry name" value="WRKY TRANSCRIPTION FACTOR 30-RELATED-RELATED"/>
    <property type="match status" value="1"/>
</dbReference>
<protein>
    <submittedName>
        <fullName evidence="9">Putative WRKY transcription factor 24</fullName>
    </submittedName>
</protein>
<organism evidence="9">
    <name type="scientific">Oryza rufipogon</name>
    <name type="common">Brownbeard rice</name>
    <name type="synonym">Asian wild rice</name>
    <dbReference type="NCBI Taxonomy" id="4529"/>
    <lineage>
        <taxon>Eukaryota</taxon>
        <taxon>Viridiplantae</taxon>
        <taxon>Streptophyta</taxon>
        <taxon>Embryophyta</taxon>
        <taxon>Tracheophyta</taxon>
        <taxon>Spermatophyta</taxon>
        <taxon>Magnoliopsida</taxon>
        <taxon>Liliopsida</taxon>
        <taxon>Poales</taxon>
        <taxon>Poaceae</taxon>
        <taxon>BOP clade</taxon>
        <taxon>Oryzoideae</taxon>
        <taxon>Oryzeae</taxon>
        <taxon>Oryzinae</taxon>
        <taxon>Oryza</taxon>
    </lineage>
</organism>
<evidence type="ECO:0000313" key="10">
    <source>
        <dbReference type="EMBL" id="BBF90096.1"/>
    </source>
</evidence>
<dbReference type="SUPFAM" id="SSF118290">
    <property type="entry name" value="WRKY DNA-binding domain"/>
    <property type="match status" value="2"/>
</dbReference>
<dbReference type="GO" id="GO:0010150">
    <property type="term" value="P:leaf senescence"/>
    <property type="evidence" value="ECO:0007669"/>
    <property type="project" value="UniProtKB-ARBA"/>
</dbReference>
<dbReference type="Pfam" id="PF03106">
    <property type="entry name" value="WRKY"/>
    <property type="match status" value="2"/>
</dbReference>
<dbReference type="Gene3D" id="2.20.25.80">
    <property type="entry name" value="WRKY domain"/>
    <property type="match status" value="2"/>
</dbReference>
<dbReference type="InterPro" id="IPR044810">
    <property type="entry name" value="WRKY_plant"/>
</dbReference>
<evidence type="ECO:0000256" key="7">
    <source>
        <dbReference type="SAM" id="MobiDB-lite"/>
    </source>
</evidence>
<evidence type="ECO:0000256" key="3">
    <source>
        <dbReference type="ARBA" id="ARBA00023125"/>
    </source>
</evidence>
<dbReference type="PROSITE" id="PS50811">
    <property type="entry name" value="WRKY"/>
    <property type="match status" value="2"/>
</dbReference>
<evidence type="ECO:0000256" key="5">
    <source>
        <dbReference type="ARBA" id="ARBA00023242"/>
    </source>
</evidence>
<reference evidence="9" key="2">
    <citation type="submission" date="2018-08" db="EMBL/GenBank/DDBJ databases">
        <title>Oryza rufipogon genomic DNA, chromosome 11, BAC clone:ORUFIa0104I16.</title>
        <authorList>
            <person name="Wu J."/>
            <person name="Kanamori H."/>
        </authorList>
    </citation>
    <scope>NUCLEOTIDE SEQUENCE</scope>
    <source>
        <strain evidence="9">W1943</strain>
    </source>
</reference>
<feature type="compositionally biased region" description="Basic residues" evidence="7">
    <location>
        <begin position="114"/>
        <end position="123"/>
    </location>
</feature>
<sequence>MPSRETLRRIRVKVSSTVDDGFSWVKYGQKDILGTMYPRSYFRCIHRQTKGCLATKQVQPTDDDHQILDVIYYGEHTCDQSARSDDRQLKSSRPAASSNLQEPQQPGLEQSRPAAKRRRKTVRWKTQVRVSSVQDVGPLDDGYSWRRYGLKDILGAKYPRSYFRCTHRNTQGCVATKQIQRRDGDPLLFDVVYHGDHTCSERASLNEQVTWPRSSASSTEQSSTITYTAAAGSVEDDEEGVTSATNFLSMDDMLDLGGGDVIDMAFPSFDFDAIDALLLG</sequence>
<dbReference type="GO" id="GO:0042542">
    <property type="term" value="P:response to hydrogen peroxide"/>
    <property type="evidence" value="ECO:0007669"/>
    <property type="project" value="UniProtKB-ARBA"/>
</dbReference>
<feature type="region of interest" description="Disordered" evidence="7">
    <location>
        <begin position="79"/>
        <end position="123"/>
    </location>
</feature>
<feature type="compositionally biased region" description="Basic and acidic residues" evidence="7">
    <location>
        <begin position="79"/>
        <end position="89"/>
    </location>
</feature>
<dbReference type="SMART" id="SM00774">
    <property type="entry name" value="WRKY"/>
    <property type="match status" value="2"/>
</dbReference>
<dbReference type="EMBL" id="AP018887">
    <property type="protein sequence ID" value="BBF90096.1"/>
    <property type="molecule type" value="Genomic_DNA"/>
</dbReference>
<dbReference type="GO" id="GO:0000976">
    <property type="term" value="F:transcription cis-regulatory region binding"/>
    <property type="evidence" value="ECO:0007669"/>
    <property type="project" value="TreeGrafter"/>
</dbReference>
<gene>
    <name evidence="9" type="primary">ORUFIa0104I16.13</name>
    <name evidence="10" type="synonym">ORUFIa0012C12.7</name>
</gene>
<keyword evidence="5" id="KW-0539">Nucleus</keyword>
<evidence type="ECO:0000256" key="2">
    <source>
        <dbReference type="ARBA" id="ARBA00023015"/>
    </source>
</evidence>
<comment type="subcellular location">
    <subcellularLocation>
        <location evidence="1">Nucleus</location>
    </subcellularLocation>
</comment>
<evidence type="ECO:0000256" key="4">
    <source>
        <dbReference type="ARBA" id="ARBA00023163"/>
    </source>
</evidence>
<dbReference type="FunFam" id="2.20.25.80:FF:000009">
    <property type="entry name" value="WRKY transcription factor 53"/>
    <property type="match status" value="1"/>
</dbReference>
<feature type="domain" description="WRKY" evidence="8">
    <location>
        <begin position="134"/>
        <end position="197"/>
    </location>
</feature>
<dbReference type="InterPro" id="IPR036576">
    <property type="entry name" value="WRKY_dom_sf"/>
</dbReference>
<dbReference type="GO" id="GO:0010193">
    <property type="term" value="P:response to ozone"/>
    <property type="evidence" value="ECO:0007669"/>
    <property type="project" value="UniProtKB-ARBA"/>
</dbReference>
<evidence type="ECO:0000256" key="6">
    <source>
        <dbReference type="ARBA" id="ARBA00060850"/>
    </source>
</evidence>
<dbReference type="GO" id="GO:0009751">
    <property type="term" value="P:response to salicylic acid"/>
    <property type="evidence" value="ECO:0007669"/>
    <property type="project" value="UniProtKB-ARBA"/>
</dbReference>
<feature type="compositionally biased region" description="Polar residues" evidence="7">
    <location>
        <begin position="94"/>
        <end position="108"/>
    </location>
</feature>
<keyword evidence="3" id="KW-0238">DNA-binding</keyword>
<keyword evidence="4" id="KW-0804">Transcription</keyword>
<proteinExistence type="inferred from homology"/>
<reference evidence="10" key="1">
    <citation type="submission" date="2018-08" db="EMBL/GenBank/DDBJ databases">
        <title>Oryza rufipogon genomic DNA, chromosome 11, BAC clone:ORUFIa0012C12.</title>
        <authorList>
            <person name="Wu J."/>
            <person name="Kanamori H."/>
        </authorList>
    </citation>
    <scope>NUCLEOTIDE SEQUENCE</scope>
    <source>
        <strain evidence="10">W1943</strain>
    </source>
</reference>
<dbReference type="EMBL" id="AP018886">
    <property type="protein sequence ID" value="BBF90087.1"/>
    <property type="molecule type" value="Genomic_DNA"/>
</dbReference>
<evidence type="ECO:0000256" key="1">
    <source>
        <dbReference type="ARBA" id="ARBA00004123"/>
    </source>
</evidence>
<comment type="similarity">
    <text evidence="6">Belongs to the WRKY group III family.</text>
</comment>
<keyword evidence="2" id="KW-0805">Transcription regulation</keyword>
<dbReference type="PANTHER" id="PTHR32096:SF151">
    <property type="entry name" value="OS01G0656400 PROTEIN"/>
    <property type="match status" value="1"/>
</dbReference>
<dbReference type="InterPro" id="IPR003657">
    <property type="entry name" value="WRKY_dom"/>
</dbReference>
<dbReference type="GO" id="GO:0005634">
    <property type="term" value="C:nucleus"/>
    <property type="evidence" value="ECO:0007669"/>
    <property type="project" value="UniProtKB-SubCell"/>
</dbReference>
<evidence type="ECO:0000259" key="8">
    <source>
        <dbReference type="PROSITE" id="PS50811"/>
    </source>
</evidence>
<dbReference type="GO" id="GO:0003700">
    <property type="term" value="F:DNA-binding transcription factor activity"/>
    <property type="evidence" value="ECO:0007669"/>
    <property type="project" value="InterPro"/>
</dbReference>
<name>A0A679BAI3_ORYRU</name>
<accession>A0A679BAI3</accession>
<feature type="domain" description="WRKY" evidence="8">
    <location>
        <begin position="13"/>
        <end position="81"/>
    </location>
</feature>